<dbReference type="InParanoid" id="A0A409W774"/>
<organism evidence="1 2">
    <name type="scientific">Panaeolus cyanescens</name>
    <dbReference type="NCBI Taxonomy" id="181874"/>
    <lineage>
        <taxon>Eukaryota</taxon>
        <taxon>Fungi</taxon>
        <taxon>Dikarya</taxon>
        <taxon>Basidiomycota</taxon>
        <taxon>Agaricomycotina</taxon>
        <taxon>Agaricomycetes</taxon>
        <taxon>Agaricomycetidae</taxon>
        <taxon>Agaricales</taxon>
        <taxon>Agaricineae</taxon>
        <taxon>Galeropsidaceae</taxon>
        <taxon>Panaeolus</taxon>
    </lineage>
</organism>
<gene>
    <name evidence="1" type="ORF">CVT24_000427</name>
</gene>
<dbReference type="AlphaFoldDB" id="A0A409W774"/>
<keyword evidence="2" id="KW-1185">Reference proteome</keyword>
<dbReference type="STRING" id="181874.A0A409W774"/>
<evidence type="ECO:0000313" key="1">
    <source>
        <dbReference type="EMBL" id="PPQ74325.1"/>
    </source>
</evidence>
<dbReference type="Proteomes" id="UP000284842">
    <property type="component" value="Unassembled WGS sequence"/>
</dbReference>
<dbReference type="InterPro" id="IPR029058">
    <property type="entry name" value="AB_hydrolase_fold"/>
</dbReference>
<evidence type="ECO:0000313" key="2">
    <source>
        <dbReference type="Proteomes" id="UP000284842"/>
    </source>
</evidence>
<dbReference type="InterPro" id="IPR050228">
    <property type="entry name" value="Carboxylesterase_BioH"/>
</dbReference>
<dbReference type="Gene3D" id="3.40.50.1820">
    <property type="entry name" value="alpha/beta hydrolase"/>
    <property type="match status" value="1"/>
</dbReference>
<sequence>MQSNNRHWPPHELTPHKRDFFYVGGHYQQTDAQSASIMVGQIYVEHLTPLKVTRPYPIVILPGSCLTGAHFLNTPDGGPGWADYFLSEGYEVYLVDLPSRGRSPWHPEQDGPRFVFDSKFAQEMFTATQITKKWPQAGLLTQWPGNGTKGDAIFDAFYASISPSLTSGKELAQKTTDGVVALLDKLPGPCILLTHSQSGQFGWSIADRRPSQVKGIIAIEPGGPPFISVSFPPFGSVVRPFGMTEIPVEFDPPCDPTSATPIPMHTGPEIDGFACTLQASPARKLKNLVNIPVLMVTAEASYHAQYDWCSAQFLKQAGVQVDHVQLSSVGIRGNGHLMYMEKNSNQIAAEVLQKWLEGQRLV</sequence>
<protein>
    <submittedName>
        <fullName evidence="1">Uncharacterized protein</fullName>
    </submittedName>
</protein>
<dbReference type="SUPFAM" id="SSF53474">
    <property type="entry name" value="alpha/beta-Hydrolases"/>
    <property type="match status" value="1"/>
</dbReference>
<dbReference type="EMBL" id="NHTK01005761">
    <property type="protein sequence ID" value="PPQ74325.1"/>
    <property type="molecule type" value="Genomic_DNA"/>
</dbReference>
<reference evidence="1 2" key="1">
    <citation type="journal article" date="2018" name="Evol. Lett.">
        <title>Horizontal gene cluster transfer increased hallucinogenic mushroom diversity.</title>
        <authorList>
            <person name="Reynolds H.T."/>
            <person name="Vijayakumar V."/>
            <person name="Gluck-Thaler E."/>
            <person name="Korotkin H.B."/>
            <person name="Matheny P.B."/>
            <person name="Slot J.C."/>
        </authorList>
    </citation>
    <scope>NUCLEOTIDE SEQUENCE [LARGE SCALE GENOMIC DNA]</scope>
    <source>
        <strain evidence="1 2">2629</strain>
    </source>
</reference>
<dbReference type="PANTHER" id="PTHR43194:SF4">
    <property type="entry name" value="AB HYDROLASE-1 DOMAIN-CONTAINING PROTEIN"/>
    <property type="match status" value="1"/>
</dbReference>
<name>A0A409W774_9AGAR</name>
<proteinExistence type="predicted"/>
<dbReference type="PANTHER" id="PTHR43194">
    <property type="entry name" value="HYDROLASE ALPHA/BETA FOLD FAMILY"/>
    <property type="match status" value="1"/>
</dbReference>
<comment type="caution">
    <text evidence="1">The sequence shown here is derived from an EMBL/GenBank/DDBJ whole genome shotgun (WGS) entry which is preliminary data.</text>
</comment>
<accession>A0A409W774</accession>
<dbReference type="OrthoDB" id="9978720at2759"/>
<dbReference type="CDD" id="cd12809">
    <property type="entry name" value="Esterase_713_like-2"/>
    <property type="match status" value="1"/>
</dbReference>